<dbReference type="EMBL" id="HQ633071">
    <property type="protein sequence ID" value="AGH31544.1"/>
    <property type="molecule type" value="Genomic_DNA"/>
</dbReference>
<evidence type="ECO:0000313" key="2">
    <source>
        <dbReference type="Proteomes" id="UP000201252"/>
    </source>
</evidence>
<evidence type="ECO:0000313" key="1">
    <source>
        <dbReference type="EMBL" id="AGH31544.1"/>
    </source>
</evidence>
<accession>M4QT64</accession>
<dbReference type="KEGG" id="vg:15010932"/>
<dbReference type="GeneID" id="15010932"/>
<gene>
    <name evidence="1" type="ORF">SWZG_00031</name>
</gene>
<organism evidence="1 2">
    <name type="scientific">Synechococcus phage S-SKS1</name>
    <dbReference type="NCBI Taxonomy" id="754042"/>
    <lineage>
        <taxon>Viruses</taxon>
        <taxon>Duplodnaviria</taxon>
        <taxon>Heunggongvirae</taxon>
        <taxon>Uroviricota</taxon>
        <taxon>Caudoviricetes</taxon>
        <taxon>Llyrvirus</taxon>
        <taxon>Llyrvirus SSKS1</taxon>
    </lineage>
</organism>
<keyword evidence="2" id="KW-1185">Reference proteome</keyword>
<dbReference type="OrthoDB" id="27406at10239"/>
<name>M4QT64_9CAUD</name>
<proteinExistence type="predicted"/>
<dbReference type="Proteomes" id="UP000201252">
    <property type="component" value="Segment"/>
</dbReference>
<reference evidence="1 2" key="1">
    <citation type="submission" date="2010-10" db="EMBL/GenBank/DDBJ databases">
        <title>The Genome Sequence of Synechococcus phage S-SKS1.</title>
        <authorList>
            <consortium name="The Broad Institute Genome Sequencing Platform"/>
            <person name="Henn M.R."/>
            <person name="Clokie M."/>
            <person name="Levin J."/>
            <person name="Malboeuf C."/>
            <person name="Casali M."/>
            <person name="Russ C."/>
            <person name="Lennon N."/>
            <person name="Chapman S.B."/>
            <person name="Erlich R."/>
            <person name="Young S.K."/>
            <person name="Yandava C."/>
            <person name="Zeng Q."/>
            <person name="Alvarado L."/>
            <person name="Anderson S."/>
            <person name="Berlin A."/>
            <person name="Chen Z."/>
            <person name="Freedman E."/>
            <person name="Gellesch M."/>
            <person name="Goldberg J."/>
            <person name="Green L."/>
            <person name="Griggs A."/>
            <person name="Gujja S."/>
            <person name="Heilman E.R."/>
            <person name="Heiman D."/>
            <person name="Hollinger A."/>
            <person name="Howarth C."/>
            <person name="Larson L."/>
            <person name="Mehta T."/>
            <person name="Pearson M."/>
            <person name="Roberts A."/>
            <person name="Ryan E."/>
            <person name="Saif S."/>
            <person name="Shea T."/>
            <person name="Shenoy N."/>
            <person name="Sisk P."/>
            <person name="Stolte C."/>
            <person name="Sykes S."/>
            <person name="White J."/>
            <person name="Haas B."/>
            <person name="Nusbaum C."/>
            <person name="Birren B."/>
        </authorList>
    </citation>
    <scope>NUCLEOTIDE SEQUENCE [LARGE SCALE GENOMIC DNA]</scope>
</reference>
<dbReference type="RefSeq" id="YP_007674396.1">
    <property type="nucleotide sequence ID" value="NC_020851.1"/>
</dbReference>
<protein>
    <submittedName>
        <fullName evidence="1">Uncharacterized protein</fullName>
    </submittedName>
</protein>
<sequence length="53" mass="6509">MPKNQLNKDELICHVLKLKHEVDTESKVVWQKEKDLAHKYLNKVLDRIQEYRY</sequence>